<dbReference type="InterPro" id="IPR001387">
    <property type="entry name" value="Cro/C1-type_HTH"/>
</dbReference>
<name>A0ABT7E140_9NEIS</name>
<evidence type="ECO:0000259" key="1">
    <source>
        <dbReference type="Pfam" id="PF13443"/>
    </source>
</evidence>
<reference evidence="2" key="1">
    <citation type="submission" date="2023-03" db="EMBL/GenBank/DDBJ databases">
        <title>Chitinimonas shenzhenensis gen. nov., sp. nov., a novel member of family Burkholderiaceae isolated from activated sludge collected in Shen Zhen, China.</title>
        <authorList>
            <person name="Wang X."/>
        </authorList>
    </citation>
    <scope>NUCLEOTIDE SEQUENCE</scope>
    <source>
        <strain evidence="2">DQS-5</strain>
    </source>
</reference>
<dbReference type="RefSeq" id="WP_284101359.1">
    <property type="nucleotide sequence ID" value="NZ_JARRAF010000014.1"/>
</dbReference>
<gene>
    <name evidence="2" type="ORF">PZA18_13420</name>
</gene>
<protein>
    <submittedName>
        <fullName evidence="2">Helix-turn-helix transcriptional regulator</fullName>
    </submittedName>
</protein>
<evidence type="ECO:0000313" key="2">
    <source>
        <dbReference type="EMBL" id="MDK2125048.1"/>
    </source>
</evidence>
<comment type="caution">
    <text evidence="2">The sequence shown here is derived from an EMBL/GenBank/DDBJ whole genome shotgun (WGS) entry which is preliminary data.</text>
</comment>
<organism evidence="2 3">
    <name type="scientific">Parachitinimonas caeni</name>
    <dbReference type="NCBI Taxonomy" id="3031301"/>
    <lineage>
        <taxon>Bacteria</taxon>
        <taxon>Pseudomonadati</taxon>
        <taxon>Pseudomonadota</taxon>
        <taxon>Betaproteobacteria</taxon>
        <taxon>Neisseriales</taxon>
        <taxon>Chitinibacteraceae</taxon>
        <taxon>Parachitinimonas</taxon>
    </lineage>
</organism>
<dbReference type="Proteomes" id="UP001172778">
    <property type="component" value="Unassembled WGS sequence"/>
</dbReference>
<dbReference type="EMBL" id="JARRAF010000014">
    <property type="protein sequence ID" value="MDK2125048.1"/>
    <property type="molecule type" value="Genomic_DNA"/>
</dbReference>
<dbReference type="Pfam" id="PF13443">
    <property type="entry name" value="HTH_26"/>
    <property type="match status" value="1"/>
</dbReference>
<accession>A0ABT7E140</accession>
<evidence type="ECO:0000313" key="3">
    <source>
        <dbReference type="Proteomes" id="UP001172778"/>
    </source>
</evidence>
<keyword evidence="3" id="KW-1185">Reference proteome</keyword>
<proteinExistence type="predicted"/>
<sequence length="239" mass="26015">MSALSSEQLPILAGALLRLRGLTLAAVFDATGIRAANLSAWLKGRPQVISAARVTALLYHLGVQGGQLRSDMVHTWSDQGEWAHLRTVFSLLQEPVAPRCLFLDEHPGLTHTRFLQWGEAWFRLSLTPGPTAQDDLAAIVRPDRMIVLPVALEGIPAHEREKVGSTLLSLAEQGGREIPCGQLAHGFMQRVKASTTDLFVPTSLDAIGWAMLETTLRKAMLEGMSPAELALKIEMKVLG</sequence>
<feature type="domain" description="HTH cro/C1-type" evidence="1">
    <location>
        <begin position="16"/>
        <end position="68"/>
    </location>
</feature>